<gene>
    <name evidence="2" type="ORF">CLOSTHATH_07404</name>
</gene>
<keyword evidence="1" id="KW-0677">Repeat</keyword>
<feature type="non-terminal residue" evidence="2">
    <location>
        <position position="1"/>
    </location>
</feature>
<evidence type="ECO:0000313" key="2">
    <source>
        <dbReference type="EMBL" id="EFC94422.1"/>
    </source>
</evidence>
<dbReference type="AlphaFoldDB" id="D3AUT5"/>
<accession>D3AUT5</accession>
<organism evidence="2 3">
    <name type="scientific">Hungatella hathewayi DSM 13479</name>
    <dbReference type="NCBI Taxonomy" id="566550"/>
    <lineage>
        <taxon>Bacteria</taxon>
        <taxon>Bacillati</taxon>
        <taxon>Bacillota</taxon>
        <taxon>Clostridia</taxon>
        <taxon>Lachnospirales</taxon>
        <taxon>Lachnospiraceae</taxon>
        <taxon>Hungatella</taxon>
    </lineage>
</organism>
<sequence length="80" mass="9163">DVNGYMVTGWYTDSQGGSYYLNPVSDNTKGRMMTGWVLIDGSYYYFNEEPDGTRGRLFRNTKAPDGRYVDENGVWDGKEK</sequence>
<evidence type="ECO:0000313" key="3">
    <source>
        <dbReference type="Proteomes" id="UP000004968"/>
    </source>
</evidence>
<name>D3AUT5_9FIRM</name>
<dbReference type="Proteomes" id="UP000004968">
    <property type="component" value="Unassembled WGS sequence"/>
</dbReference>
<reference evidence="2 3" key="1">
    <citation type="submission" date="2010-01" db="EMBL/GenBank/DDBJ databases">
        <authorList>
            <person name="Weinstock G."/>
            <person name="Sodergren E."/>
            <person name="Clifton S."/>
            <person name="Fulton L."/>
            <person name="Fulton B."/>
            <person name="Courtney L."/>
            <person name="Fronick C."/>
            <person name="Harrison M."/>
            <person name="Strong C."/>
            <person name="Farmer C."/>
            <person name="Delahaunty K."/>
            <person name="Markovic C."/>
            <person name="Hall O."/>
            <person name="Minx P."/>
            <person name="Tomlinson C."/>
            <person name="Mitreva M."/>
            <person name="Nelson J."/>
            <person name="Hou S."/>
            <person name="Wollam A."/>
            <person name="Pepin K.H."/>
            <person name="Johnson M."/>
            <person name="Bhonagiri V."/>
            <person name="Nash W.E."/>
            <person name="Warren W."/>
            <person name="Chinwalla A."/>
            <person name="Mardis E.R."/>
            <person name="Wilson R.K."/>
        </authorList>
    </citation>
    <scope>NUCLEOTIDE SEQUENCE [LARGE SCALE GENOMIC DNA]</scope>
    <source>
        <strain evidence="2 3">DSM 13479</strain>
    </source>
</reference>
<dbReference type="SUPFAM" id="SSF69360">
    <property type="entry name" value="Cell wall binding repeat"/>
    <property type="match status" value="1"/>
</dbReference>
<dbReference type="InterPro" id="IPR018337">
    <property type="entry name" value="Cell_wall/Cho-bd_repeat"/>
</dbReference>
<dbReference type="EMBL" id="ACIO01001131">
    <property type="protein sequence ID" value="EFC94422.1"/>
    <property type="molecule type" value="Genomic_DNA"/>
</dbReference>
<dbReference type="HOGENOM" id="CLU_2579454_0_0_9"/>
<dbReference type="Pfam" id="PF01473">
    <property type="entry name" value="Choline_bind_1"/>
    <property type="match status" value="2"/>
</dbReference>
<comment type="caution">
    <text evidence="2">The sequence shown here is derived from an EMBL/GenBank/DDBJ whole genome shotgun (WGS) entry which is preliminary data.</text>
</comment>
<protein>
    <submittedName>
        <fullName evidence="2">Cell wall-binding repeat protein</fullName>
    </submittedName>
</protein>
<dbReference type="Gene3D" id="2.10.270.10">
    <property type="entry name" value="Cholin Binding"/>
    <property type="match status" value="1"/>
</dbReference>
<proteinExistence type="predicted"/>
<evidence type="ECO:0000256" key="1">
    <source>
        <dbReference type="ARBA" id="ARBA00022737"/>
    </source>
</evidence>